<feature type="non-terminal residue" evidence="4">
    <location>
        <position position="221"/>
    </location>
</feature>
<feature type="compositionally biased region" description="Low complexity" evidence="2">
    <location>
        <begin position="30"/>
        <end position="39"/>
    </location>
</feature>
<accession>A0ABC8QUW3</accession>
<keyword evidence="1" id="KW-0479">Metal-binding</keyword>
<feature type="region of interest" description="Disordered" evidence="2">
    <location>
        <begin position="11"/>
        <end position="67"/>
    </location>
</feature>
<dbReference type="EMBL" id="CAUOFW020000472">
    <property type="protein sequence ID" value="CAK9134544.1"/>
    <property type="molecule type" value="Genomic_DNA"/>
</dbReference>
<protein>
    <recommendedName>
        <fullName evidence="3">CCHC-type domain-containing protein</fullName>
    </recommendedName>
</protein>
<evidence type="ECO:0000256" key="2">
    <source>
        <dbReference type="SAM" id="MobiDB-lite"/>
    </source>
</evidence>
<comment type="caution">
    <text evidence="4">The sequence shown here is derived from an EMBL/GenBank/DDBJ whole genome shotgun (WGS) entry which is preliminary data.</text>
</comment>
<evidence type="ECO:0000313" key="4">
    <source>
        <dbReference type="EMBL" id="CAK9134544.1"/>
    </source>
</evidence>
<dbReference type="GO" id="GO:0008270">
    <property type="term" value="F:zinc ion binding"/>
    <property type="evidence" value="ECO:0007669"/>
    <property type="project" value="UniProtKB-KW"/>
</dbReference>
<evidence type="ECO:0000256" key="1">
    <source>
        <dbReference type="PROSITE-ProRule" id="PRU00047"/>
    </source>
</evidence>
<dbReference type="InterPro" id="IPR001878">
    <property type="entry name" value="Znf_CCHC"/>
</dbReference>
<evidence type="ECO:0000313" key="5">
    <source>
        <dbReference type="Proteomes" id="UP001642360"/>
    </source>
</evidence>
<dbReference type="Proteomes" id="UP001642360">
    <property type="component" value="Unassembled WGS sequence"/>
</dbReference>
<proteinExistence type="predicted"/>
<dbReference type="InterPro" id="IPR036875">
    <property type="entry name" value="Znf_CCHC_sf"/>
</dbReference>
<keyword evidence="5" id="KW-1185">Reference proteome</keyword>
<gene>
    <name evidence="4" type="ORF">ILEXP_LOCUS1477</name>
</gene>
<feature type="domain" description="CCHC-type" evidence="3">
    <location>
        <begin position="2"/>
        <end position="17"/>
    </location>
</feature>
<keyword evidence="1" id="KW-0863">Zinc-finger</keyword>
<reference evidence="4 5" key="1">
    <citation type="submission" date="2024-02" db="EMBL/GenBank/DDBJ databases">
        <authorList>
            <person name="Vignale AGUSTIN F."/>
            <person name="Sosa J E."/>
            <person name="Modenutti C."/>
        </authorList>
    </citation>
    <scope>NUCLEOTIDE SEQUENCE [LARGE SCALE GENOMIC DNA]</scope>
</reference>
<dbReference type="SUPFAM" id="SSF57756">
    <property type="entry name" value="Retrovirus zinc finger-like domains"/>
    <property type="match status" value="1"/>
</dbReference>
<sequence length="221" mass="23851">MCYTCERLGHFSNRCPDKPRRPNVRRPGPSESSSSQSQSAKPLGSSKRDEVKLVTTAPSFDSSDDSDFSFAVSSSSSRLPAQLEANRMPILVGGVPTSMYVDSMASRALFDASTWRSLVQQGVVFSEAVVSRNLFPYGQTQPLNVDKAVVVEFRSGSKSVTAKAYVLGESEGRCEAILGSKVAKELGVLRVGCPRWTSRAAHDEAIYSLVAQNSAHVKPAT</sequence>
<organism evidence="4 5">
    <name type="scientific">Ilex paraguariensis</name>
    <name type="common">yerba mate</name>
    <dbReference type="NCBI Taxonomy" id="185542"/>
    <lineage>
        <taxon>Eukaryota</taxon>
        <taxon>Viridiplantae</taxon>
        <taxon>Streptophyta</taxon>
        <taxon>Embryophyta</taxon>
        <taxon>Tracheophyta</taxon>
        <taxon>Spermatophyta</taxon>
        <taxon>Magnoliopsida</taxon>
        <taxon>eudicotyledons</taxon>
        <taxon>Gunneridae</taxon>
        <taxon>Pentapetalae</taxon>
        <taxon>asterids</taxon>
        <taxon>campanulids</taxon>
        <taxon>Aquifoliales</taxon>
        <taxon>Aquifoliaceae</taxon>
        <taxon>Ilex</taxon>
    </lineage>
</organism>
<keyword evidence="1" id="KW-0862">Zinc</keyword>
<evidence type="ECO:0000259" key="3">
    <source>
        <dbReference type="PROSITE" id="PS50158"/>
    </source>
</evidence>
<name>A0ABC8QUW3_9AQUA</name>
<dbReference type="AlphaFoldDB" id="A0ABC8QUW3"/>
<dbReference type="PROSITE" id="PS50158">
    <property type="entry name" value="ZF_CCHC"/>
    <property type="match status" value="1"/>
</dbReference>